<name>A0A5N5JAF7_9ROSI</name>
<dbReference type="GO" id="GO:0000149">
    <property type="term" value="F:SNARE binding"/>
    <property type="evidence" value="ECO:0007669"/>
    <property type="project" value="TreeGrafter"/>
</dbReference>
<feature type="transmembrane region" description="Helical" evidence="1">
    <location>
        <begin position="36"/>
        <end position="62"/>
    </location>
</feature>
<dbReference type="PANTHER" id="PTHR15157">
    <property type="entry name" value="UV RADIATION RESISTANCE-ASSOCIATED GENE PROTEIN"/>
    <property type="match status" value="1"/>
</dbReference>
<dbReference type="AlphaFoldDB" id="A0A5N5JAF7"/>
<dbReference type="GO" id="GO:0000323">
    <property type="term" value="C:lytic vacuole"/>
    <property type="evidence" value="ECO:0007669"/>
    <property type="project" value="TreeGrafter"/>
</dbReference>
<proteinExistence type="predicted"/>
<sequence>MKPVIVCNCISRDFFSIAVLVLSWSTIKIFFISDGSLVGCFTYCLLHSFSLLQAVSLIAYYLEAPLRYPIRLGGSNSYIIDFAPSVEATSSDLLSSTLSTANIKPVEFPLFLEGQDTTRAAYAVFLLNKDLEQLLNYIGVRSLGPRHVLANLKELTRTIQSAEFLDT</sequence>
<dbReference type="GO" id="GO:0035493">
    <property type="term" value="P:SNARE complex assembly"/>
    <property type="evidence" value="ECO:0007669"/>
    <property type="project" value="TreeGrafter"/>
</dbReference>
<evidence type="ECO:0000313" key="3">
    <source>
        <dbReference type="Proteomes" id="UP000326939"/>
    </source>
</evidence>
<keyword evidence="1" id="KW-0472">Membrane</keyword>
<dbReference type="Proteomes" id="UP000326939">
    <property type="component" value="Chromosome 17"/>
</dbReference>
<dbReference type="EMBL" id="VDCV01000017">
    <property type="protein sequence ID" value="KAB5516169.1"/>
    <property type="molecule type" value="Genomic_DNA"/>
</dbReference>
<feature type="transmembrane region" description="Helical" evidence="1">
    <location>
        <begin position="12"/>
        <end position="30"/>
    </location>
</feature>
<keyword evidence="3" id="KW-1185">Reference proteome</keyword>
<keyword evidence="1" id="KW-1133">Transmembrane helix</keyword>
<dbReference type="PANTHER" id="PTHR15157:SF24">
    <property type="entry name" value="VACUOLAR PROTEIN SORTING 38"/>
    <property type="match status" value="1"/>
</dbReference>
<organism evidence="2 3">
    <name type="scientific">Salix brachista</name>
    <dbReference type="NCBI Taxonomy" id="2182728"/>
    <lineage>
        <taxon>Eukaryota</taxon>
        <taxon>Viridiplantae</taxon>
        <taxon>Streptophyta</taxon>
        <taxon>Embryophyta</taxon>
        <taxon>Tracheophyta</taxon>
        <taxon>Spermatophyta</taxon>
        <taxon>Magnoliopsida</taxon>
        <taxon>eudicotyledons</taxon>
        <taxon>Gunneridae</taxon>
        <taxon>Pentapetalae</taxon>
        <taxon>rosids</taxon>
        <taxon>fabids</taxon>
        <taxon>Malpighiales</taxon>
        <taxon>Salicaceae</taxon>
        <taxon>Saliceae</taxon>
        <taxon>Salix</taxon>
    </lineage>
</organism>
<comment type="caution">
    <text evidence="2">The sequence shown here is derived from an EMBL/GenBank/DDBJ whole genome shotgun (WGS) entry which is preliminary data.</text>
</comment>
<protein>
    <submittedName>
        <fullName evidence="2">Uncharacterized protein</fullName>
    </submittedName>
</protein>
<dbReference type="GO" id="GO:0005768">
    <property type="term" value="C:endosome"/>
    <property type="evidence" value="ECO:0007669"/>
    <property type="project" value="TreeGrafter"/>
</dbReference>
<reference evidence="3" key="1">
    <citation type="journal article" date="2019" name="Gigascience">
        <title>De novo genome assembly of the endangered Acer yangbiense, a plant species with extremely small populations endemic to Yunnan Province, China.</title>
        <authorList>
            <person name="Yang J."/>
            <person name="Wariss H.M."/>
            <person name="Tao L."/>
            <person name="Zhang R."/>
            <person name="Yun Q."/>
            <person name="Hollingsworth P."/>
            <person name="Dao Z."/>
            <person name="Luo G."/>
            <person name="Guo H."/>
            <person name="Ma Y."/>
            <person name="Sun W."/>
        </authorList>
    </citation>
    <scope>NUCLEOTIDE SEQUENCE [LARGE SCALE GENOMIC DNA]</scope>
    <source>
        <strain evidence="3">cv. br00</strain>
    </source>
</reference>
<keyword evidence="1" id="KW-0812">Transmembrane</keyword>
<gene>
    <name evidence="2" type="ORF">DKX38_026817</name>
</gene>
<evidence type="ECO:0000256" key="1">
    <source>
        <dbReference type="SAM" id="Phobius"/>
    </source>
</evidence>
<evidence type="ECO:0000313" key="2">
    <source>
        <dbReference type="EMBL" id="KAB5516169.1"/>
    </source>
</evidence>
<accession>A0A5N5JAF7</accession>